<dbReference type="InterPro" id="IPR005467">
    <property type="entry name" value="His_kinase_dom"/>
</dbReference>
<evidence type="ECO:0000313" key="10">
    <source>
        <dbReference type="EMBL" id="TQV79618.1"/>
    </source>
</evidence>
<dbReference type="PANTHER" id="PTHR43047">
    <property type="entry name" value="TWO-COMPONENT HISTIDINE PROTEIN KINASE"/>
    <property type="match status" value="1"/>
</dbReference>
<evidence type="ECO:0000256" key="4">
    <source>
        <dbReference type="ARBA" id="ARBA00022679"/>
    </source>
</evidence>
<reference evidence="10 11" key="1">
    <citation type="submission" date="2019-06" db="EMBL/GenBank/DDBJ databases">
        <title>Whole genome sequence for Rhodospirillaceae sp. R148.</title>
        <authorList>
            <person name="Wang G."/>
        </authorList>
    </citation>
    <scope>NUCLEOTIDE SEQUENCE [LARGE SCALE GENOMIC DNA]</scope>
    <source>
        <strain evidence="10 11">R148</strain>
    </source>
</reference>
<comment type="caution">
    <text evidence="10">The sequence shown here is derived from an EMBL/GenBank/DDBJ whole genome shotgun (WGS) entry which is preliminary data.</text>
</comment>
<dbReference type="Proteomes" id="UP000315252">
    <property type="component" value="Unassembled WGS sequence"/>
</dbReference>
<dbReference type="SUPFAM" id="SSF55874">
    <property type="entry name" value="ATPase domain of HSP90 chaperone/DNA topoisomerase II/histidine kinase"/>
    <property type="match status" value="1"/>
</dbReference>
<dbReference type="OrthoDB" id="8477705at2"/>
<protein>
    <recommendedName>
        <fullName evidence="2">histidine kinase</fullName>
        <ecNumber evidence="2">2.7.13.3</ecNumber>
    </recommendedName>
</protein>
<dbReference type="RefSeq" id="WP_142896799.1">
    <property type="nucleotide sequence ID" value="NZ_ML660055.1"/>
</dbReference>
<dbReference type="PROSITE" id="PS50113">
    <property type="entry name" value="PAC"/>
    <property type="match status" value="1"/>
</dbReference>
<evidence type="ECO:0000259" key="9">
    <source>
        <dbReference type="PROSITE" id="PS50113"/>
    </source>
</evidence>
<dbReference type="InterPro" id="IPR004358">
    <property type="entry name" value="Sig_transdc_His_kin-like_C"/>
</dbReference>
<dbReference type="PANTHER" id="PTHR43047:SF72">
    <property type="entry name" value="OSMOSENSING HISTIDINE PROTEIN KINASE SLN1"/>
    <property type="match status" value="1"/>
</dbReference>
<dbReference type="FunFam" id="3.30.565.10:FF:000006">
    <property type="entry name" value="Sensor histidine kinase WalK"/>
    <property type="match status" value="1"/>
</dbReference>
<dbReference type="SUPFAM" id="SSF55785">
    <property type="entry name" value="PYP-like sensor domain (PAS domain)"/>
    <property type="match status" value="1"/>
</dbReference>
<dbReference type="PROSITE" id="PS50112">
    <property type="entry name" value="PAS"/>
    <property type="match status" value="1"/>
</dbReference>
<dbReference type="CDD" id="cd16922">
    <property type="entry name" value="HATPase_EvgS-ArcB-TorS-like"/>
    <property type="match status" value="1"/>
</dbReference>
<proteinExistence type="predicted"/>
<dbReference type="CDD" id="cd00130">
    <property type="entry name" value="PAS"/>
    <property type="match status" value="1"/>
</dbReference>
<name>A0A545TQX5_9PROT</name>
<dbReference type="EMBL" id="VHSH01000004">
    <property type="protein sequence ID" value="TQV79618.1"/>
    <property type="molecule type" value="Genomic_DNA"/>
</dbReference>
<dbReference type="Gene3D" id="3.30.565.10">
    <property type="entry name" value="Histidine kinase-like ATPase, C-terminal domain"/>
    <property type="match status" value="1"/>
</dbReference>
<feature type="domain" description="PAC" evidence="9">
    <location>
        <begin position="230"/>
        <end position="283"/>
    </location>
</feature>
<dbReference type="InterPro" id="IPR003594">
    <property type="entry name" value="HATPase_dom"/>
</dbReference>
<dbReference type="InterPro" id="IPR036890">
    <property type="entry name" value="HATPase_C_sf"/>
</dbReference>
<evidence type="ECO:0000256" key="1">
    <source>
        <dbReference type="ARBA" id="ARBA00000085"/>
    </source>
</evidence>
<evidence type="ECO:0000256" key="6">
    <source>
        <dbReference type="SAM" id="MobiDB-lite"/>
    </source>
</evidence>
<evidence type="ECO:0000256" key="5">
    <source>
        <dbReference type="ARBA" id="ARBA00022777"/>
    </source>
</evidence>
<evidence type="ECO:0000313" key="11">
    <source>
        <dbReference type="Proteomes" id="UP000315252"/>
    </source>
</evidence>
<dbReference type="SMART" id="SM00387">
    <property type="entry name" value="HATPase_c"/>
    <property type="match status" value="1"/>
</dbReference>
<dbReference type="EC" id="2.7.13.3" evidence="2"/>
<dbReference type="SUPFAM" id="SSF47384">
    <property type="entry name" value="Homodimeric domain of signal transducing histidine kinase"/>
    <property type="match status" value="1"/>
</dbReference>
<feature type="region of interest" description="Disordered" evidence="6">
    <location>
        <begin position="1"/>
        <end position="36"/>
    </location>
</feature>
<dbReference type="GO" id="GO:0005886">
    <property type="term" value="C:plasma membrane"/>
    <property type="evidence" value="ECO:0007669"/>
    <property type="project" value="TreeGrafter"/>
</dbReference>
<dbReference type="InterPro" id="IPR000700">
    <property type="entry name" value="PAS-assoc_C"/>
</dbReference>
<comment type="catalytic activity">
    <reaction evidence="1">
        <text>ATP + protein L-histidine = ADP + protein N-phospho-L-histidine.</text>
        <dbReference type="EC" id="2.7.13.3"/>
    </reaction>
</comment>
<organism evidence="10 11">
    <name type="scientific">Denitrobaculum tricleocarpae</name>
    <dbReference type="NCBI Taxonomy" id="2591009"/>
    <lineage>
        <taxon>Bacteria</taxon>
        <taxon>Pseudomonadati</taxon>
        <taxon>Pseudomonadota</taxon>
        <taxon>Alphaproteobacteria</taxon>
        <taxon>Rhodospirillales</taxon>
        <taxon>Rhodospirillaceae</taxon>
        <taxon>Denitrobaculum</taxon>
    </lineage>
</organism>
<keyword evidence="4" id="KW-0808">Transferase</keyword>
<accession>A0A545TQX5</accession>
<dbReference type="CDD" id="cd00082">
    <property type="entry name" value="HisKA"/>
    <property type="match status" value="1"/>
</dbReference>
<evidence type="ECO:0000259" key="8">
    <source>
        <dbReference type="PROSITE" id="PS50112"/>
    </source>
</evidence>
<evidence type="ECO:0000256" key="3">
    <source>
        <dbReference type="ARBA" id="ARBA00022553"/>
    </source>
</evidence>
<dbReference type="PROSITE" id="PS50109">
    <property type="entry name" value="HIS_KIN"/>
    <property type="match status" value="1"/>
</dbReference>
<dbReference type="Pfam" id="PF02518">
    <property type="entry name" value="HATPase_c"/>
    <property type="match status" value="1"/>
</dbReference>
<evidence type="ECO:0000256" key="2">
    <source>
        <dbReference type="ARBA" id="ARBA00012438"/>
    </source>
</evidence>
<sequence>MNLPLKKLLEAHTSGHDDMSDPREKHDPQEGPGDSDQDLAVLQREMLENGDPVALYDRHGQVVYTNLAFDRIADAFSANAPINSFGSDKPRSQNDELNALKSLAGSVINEYAVRINGRVEYYRAKHRALNNANGDFVGSALLLTSLSEVKALNAALSLANERLDDTTRLVSDWIWETDRNLQIAYISPQVQKTLGFHPSELVGHPLSALPVTPSEELEARTAPDHRRPFRDVNVQIKDRAGNSRNFLLNGLPVYDHQTGNFAGFRGSASDITETRVRQLALFEAKEAAELANRVKSEFLANMSHELRTPLNAIIGFSEMMSSELLGPLGNEQYQGYSHDILVSAQHLLGVINDILDVAKIEAGKLHLTEEDVNPHEVLGTVKRLMSERAERVGIHLKVEADPDLPHVWADARKLKQILINLMANSVKFTPGGGRIDISAYVEQNGDFVFAVTDTGIGIAKEDIDKALAPFTQIDSQLSRQFEGTGLGLPLAKGFTELHDGELKLVSESGKGTQVTVHLPAKRVIPN</sequence>
<dbReference type="Pfam" id="PF00512">
    <property type="entry name" value="HisKA"/>
    <property type="match status" value="1"/>
</dbReference>
<keyword evidence="3" id="KW-0597">Phosphoprotein</keyword>
<dbReference type="SMART" id="SM00091">
    <property type="entry name" value="PAS"/>
    <property type="match status" value="1"/>
</dbReference>
<feature type="domain" description="Histidine kinase" evidence="7">
    <location>
        <begin position="301"/>
        <end position="522"/>
    </location>
</feature>
<dbReference type="Gene3D" id="1.10.287.130">
    <property type="match status" value="1"/>
</dbReference>
<feature type="compositionally biased region" description="Basic and acidic residues" evidence="6">
    <location>
        <begin position="7"/>
        <end position="29"/>
    </location>
</feature>
<dbReference type="GO" id="GO:0000155">
    <property type="term" value="F:phosphorelay sensor kinase activity"/>
    <property type="evidence" value="ECO:0007669"/>
    <property type="project" value="InterPro"/>
</dbReference>
<dbReference type="InterPro" id="IPR003661">
    <property type="entry name" value="HisK_dim/P_dom"/>
</dbReference>
<dbReference type="InterPro" id="IPR000014">
    <property type="entry name" value="PAS"/>
</dbReference>
<keyword evidence="11" id="KW-1185">Reference proteome</keyword>
<dbReference type="SMART" id="SM00388">
    <property type="entry name" value="HisKA"/>
    <property type="match status" value="1"/>
</dbReference>
<dbReference type="Pfam" id="PF13426">
    <property type="entry name" value="PAS_9"/>
    <property type="match status" value="1"/>
</dbReference>
<feature type="domain" description="PAS" evidence="8">
    <location>
        <begin position="159"/>
        <end position="203"/>
    </location>
</feature>
<dbReference type="AlphaFoldDB" id="A0A545TQX5"/>
<dbReference type="GO" id="GO:0009927">
    <property type="term" value="F:histidine phosphotransfer kinase activity"/>
    <property type="evidence" value="ECO:0007669"/>
    <property type="project" value="TreeGrafter"/>
</dbReference>
<gene>
    <name evidence="10" type="ORF">FKG95_12905</name>
</gene>
<dbReference type="NCBIfam" id="TIGR00229">
    <property type="entry name" value="sensory_box"/>
    <property type="match status" value="1"/>
</dbReference>
<dbReference type="InterPro" id="IPR036097">
    <property type="entry name" value="HisK_dim/P_sf"/>
</dbReference>
<keyword evidence="5 10" id="KW-0418">Kinase</keyword>
<dbReference type="InterPro" id="IPR035965">
    <property type="entry name" value="PAS-like_dom_sf"/>
</dbReference>
<evidence type="ECO:0000259" key="7">
    <source>
        <dbReference type="PROSITE" id="PS50109"/>
    </source>
</evidence>
<dbReference type="Gene3D" id="3.30.450.20">
    <property type="entry name" value="PAS domain"/>
    <property type="match status" value="1"/>
</dbReference>
<dbReference type="PRINTS" id="PR00344">
    <property type="entry name" value="BCTRLSENSOR"/>
</dbReference>